<accession>A0A7N2R3Z8</accession>
<dbReference type="AlphaFoldDB" id="A0A7N2R3Z8"/>
<dbReference type="Pfam" id="PF12056">
    <property type="entry name" value="DUF3537"/>
    <property type="match status" value="1"/>
</dbReference>
<dbReference type="InterPro" id="IPR021924">
    <property type="entry name" value="DUF3537"/>
</dbReference>
<dbReference type="Gramene" id="QL04p094998:mrna">
    <property type="protein sequence ID" value="QL04p094998:mrna"/>
    <property type="gene ID" value="QL04p094998"/>
</dbReference>
<reference evidence="1 2" key="1">
    <citation type="journal article" date="2016" name="G3 (Bethesda)">
        <title>First Draft Assembly and Annotation of the Genome of a California Endemic Oak Quercus lobata Nee (Fagaceae).</title>
        <authorList>
            <person name="Sork V.L."/>
            <person name="Fitz-Gibbon S.T."/>
            <person name="Puiu D."/>
            <person name="Crepeau M."/>
            <person name="Gugger P.F."/>
            <person name="Sherman R."/>
            <person name="Stevens K."/>
            <person name="Langley C.H."/>
            <person name="Pellegrini M."/>
            <person name="Salzberg S.L."/>
        </authorList>
    </citation>
    <scope>NUCLEOTIDE SEQUENCE [LARGE SCALE GENOMIC DNA]</scope>
    <source>
        <strain evidence="1 2">cv. SW786</strain>
    </source>
</reference>
<sequence>MVLPISDMEEAQFILYLHTEMGFAGKGKLSSELSVEARGELVRLRQNIHCLGTKISHRFQIYLVLELLVVTASQFVALLETTGNPDLINFINGGDFAVSSIVELVGLIICLHSAAKISYRSLSLAAISSRCHALVTCNPNDVSQRGISSNGGNLEAAIPAGSLPINYSESDLESIDYFPVPTIYT</sequence>
<dbReference type="InParanoid" id="A0A7N2R3Z8"/>
<keyword evidence="2" id="KW-1185">Reference proteome</keyword>
<dbReference type="EMBL" id="LRBV02000004">
    <property type="status" value="NOT_ANNOTATED_CDS"/>
    <property type="molecule type" value="Genomic_DNA"/>
</dbReference>
<evidence type="ECO:0000313" key="1">
    <source>
        <dbReference type="EnsemblPlants" id="QL04p094998:mrna"/>
    </source>
</evidence>
<dbReference type="PANTHER" id="PTHR31963:SF28">
    <property type="entry name" value="GUSTATORY RECEPTOR"/>
    <property type="match status" value="1"/>
</dbReference>
<evidence type="ECO:0000313" key="2">
    <source>
        <dbReference type="Proteomes" id="UP000594261"/>
    </source>
</evidence>
<protein>
    <submittedName>
        <fullName evidence="1">Uncharacterized protein</fullName>
    </submittedName>
</protein>
<reference evidence="1" key="2">
    <citation type="submission" date="2021-01" db="UniProtKB">
        <authorList>
            <consortium name="EnsemblPlants"/>
        </authorList>
    </citation>
    <scope>IDENTIFICATION</scope>
</reference>
<dbReference type="EnsemblPlants" id="QL04p094998:mrna">
    <property type="protein sequence ID" value="QL04p094998:mrna"/>
    <property type="gene ID" value="QL04p094998"/>
</dbReference>
<proteinExistence type="predicted"/>
<name>A0A7N2R3Z8_QUELO</name>
<organism evidence="1 2">
    <name type="scientific">Quercus lobata</name>
    <name type="common">Valley oak</name>
    <dbReference type="NCBI Taxonomy" id="97700"/>
    <lineage>
        <taxon>Eukaryota</taxon>
        <taxon>Viridiplantae</taxon>
        <taxon>Streptophyta</taxon>
        <taxon>Embryophyta</taxon>
        <taxon>Tracheophyta</taxon>
        <taxon>Spermatophyta</taxon>
        <taxon>Magnoliopsida</taxon>
        <taxon>eudicotyledons</taxon>
        <taxon>Gunneridae</taxon>
        <taxon>Pentapetalae</taxon>
        <taxon>rosids</taxon>
        <taxon>fabids</taxon>
        <taxon>Fagales</taxon>
        <taxon>Fagaceae</taxon>
        <taxon>Quercus</taxon>
    </lineage>
</organism>
<dbReference type="PANTHER" id="PTHR31963">
    <property type="entry name" value="RAS GUANINE NUCLEOTIDE EXCHANGE FACTOR K"/>
    <property type="match status" value="1"/>
</dbReference>
<dbReference type="Proteomes" id="UP000594261">
    <property type="component" value="Chromosome 4"/>
</dbReference>